<feature type="domain" description="Transposase MuDR plant" evidence="1">
    <location>
        <begin position="39"/>
        <end position="99"/>
    </location>
</feature>
<evidence type="ECO:0000313" key="2">
    <source>
        <dbReference type="EMBL" id="KAH1046549.1"/>
    </source>
</evidence>
<dbReference type="AlphaFoldDB" id="A0A9D3ZLL0"/>
<dbReference type="OrthoDB" id="1660026at2759"/>
<name>A0A9D3ZLL0_9ROSI</name>
<accession>A0A9D3ZLL0</accession>
<gene>
    <name evidence="2" type="ORF">J1N35_037333</name>
</gene>
<organism evidence="2 3">
    <name type="scientific">Gossypium stocksii</name>
    <dbReference type="NCBI Taxonomy" id="47602"/>
    <lineage>
        <taxon>Eukaryota</taxon>
        <taxon>Viridiplantae</taxon>
        <taxon>Streptophyta</taxon>
        <taxon>Embryophyta</taxon>
        <taxon>Tracheophyta</taxon>
        <taxon>Spermatophyta</taxon>
        <taxon>Magnoliopsida</taxon>
        <taxon>eudicotyledons</taxon>
        <taxon>Gunneridae</taxon>
        <taxon>Pentapetalae</taxon>
        <taxon>rosids</taxon>
        <taxon>malvids</taxon>
        <taxon>Malvales</taxon>
        <taxon>Malvaceae</taxon>
        <taxon>Malvoideae</taxon>
        <taxon>Gossypium</taxon>
    </lineage>
</organism>
<dbReference type="InterPro" id="IPR004332">
    <property type="entry name" value="Transposase_MuDR"/>
</dbReference>
<dbReference type="Pfam" id="PF03108">
    <property type="entry name" value="DBD_Tnp_Mut"/>
    <property type="match status" value="1"/>
</dbReference>
<protein>
    <recommendedName>
        <fullName evidence="1">Transposase MuDR plant domain-containing protein</fullName>
    </recommendedName>
</protein>
<evidence type="ECO:0000313" key="3">
    <source>
        <dbReference type="Proteomes" id="UP000828251"/>
    </source>
</evidence>
<evidence type="ECO:0000259" key="1">
    <source>
        <dbReference type="Pfam" id="PF03108"/>
    </source>
</evidence>
<comment type="caution">
    <text evidence="2">The sequence shown here is derived from an EMBL/GenBank/DDBJ whole genome shotgun (WGS) entry which is preliminary data.</text>
</comment>
<reference evidence="2 3" key="1">
    <citation type="journal article" date="2021" name="Plant Biotechnol. J.">
        <title>Multi-omics assisted identification of the key and species-specific regulatory components of drought-tolerant mechanisms in Gossypium stocksii.</title>
        <authorList>
            <person name="Yu D."/>
            <person name="Ke L."/>
            <person name="Zhang D."/>
            <person name="Wu Y."/>
            <person name="Sun Y."/>
            <person name="Mei J."/>
            <person name="Sun J."/>
            <person name="Sun Y."/>
        </authorList>
    </citation>
    <scope>NUCLEOTIDE SEQUENCE [LARGE SCALE GENOMIC DNA]</scope>
    <source>
        <strain evidence="3">cv. E1</strain>
        <tissue evidence="2">Leaf</tissue>
    </source>
</reference>
<proteinExistence type="predicted"/>
<sequence length="123" mass="14014">MNPPHMRTVDLATEGGLEFSNLPHRRPGNATSSTNFGHLKVGMEFDSKDAFVGAVKWSSIQLGVNFTVIFSRYEEYEAKYTMRGTGCPWKIMASMRKKLAFWMIRNMQFWSHDHGTCSCDQAV</sequence>
<dbReference type="Proteomes" id="UP000828251">
    <property type="component" value="Unassembled WGS sequence"/>
</dbReference>
<dbReference type="EMBL" id="JAIQCV010000011">
    <property type="protein sequence ID" value="KAH1046549.1"/>
    <property type="molecule type" value="Genomic_DNA"/>
</dbReference>
<keyword evidence="3" id="KW-1185">Reference proteome</keyword>